<feature type="compositionally biased region" description="Polar residues" evidence="1">
    <location>
        <begin position="1"/>
        <end position="18"/>
    </location>
</feature>
<dbReference type="Proteomes" id="UP000501130">
    <property type="component" value="Chromosome"/>
</dbReference>
<reference evidence="3 4" key="1">
    <citation type="submission" date="2020-05" db="EMBL/GenBank/DDBJ databases">
        <title>Compete genome of Limnobacter sp. SAORIC-580.</title>
        <authorList>
            <person name="Song J."/>
            <person name="Cho J.-C."/>
        </authorList>
    </citation>
    <scope>NUCLEOTIDE SEQUENCE [LARGE SCALE GENOMIC DNA]</scope>
    <source>
        <strain evidence="3 4">SAORIC-580</strain>
    </source>
</reference>
<evidence type="ECO:0000256" key="2">
    <source>
        <dbReference type="SAM" id="Phobius"/>
    </source>
</evidence>
<sequence length="176" mass="19398">MIPENSSSATAPSGTPCTSGGGQHYTPQGNRWVFRRNCSLSPKQLLQWYLSLCAITLVIATGFLLAGFWIVLPFAGIELLLVGTAFVIYARHAADYEMIELQPNQLILVMADGTKLTQLEWSPQWAKLSYNGKYKAPLLFSHRGQQVKMGKFIAEKDKSALHRELKAALARAACAV</sequence>
<feature type="transmembrane region" description="Helical" evidence="2">
    <location>
        <begin position="45"/>
        <end position="64"/>
    </location>
</feature>
<dbReference type="InterPro" id="IPR019253">
    <property type="entry name" value="DUF2244_TM"/>
</dbReference>
<keyword evidence="4" id="KW-1185">Reference proteome</keyword>
<gene>
    <name evidence="3" type="ORF">HKT17_14415</name>
</gene>
<feature type="region of interest" description="Disordered" evidence="1">
    <location>
        <begin position="1"/>
        <end position="23"/>
    </location>
</feature>
<dbReference type="EMBL" id="CP053084">
    <property type="protein sequence ID" value="QJR30809.1"/>
    <property type="molecule type" value="Genomic_DNA"/>
</dbReference>
<dbReference type="RefSeq" id="WP_171101006.1">
    <property type="nucleotide sequence ID" value="NZ_CP053084.1"/>
</dbReference>
<keyword evidence="2" id="KW-0472">Membrane</keyword>
<feature type="transmembrane region" description="Helical" evidence="2">
    <location>
        <begin position="70"/>
        <end position="90"/>
    </location>
</feature>
<accession>A0ABX6N8P0</accession>
<evidence type="ECO:0000256" key="1">
    <source>
        <dbReference type="SAM" id="MobiDB-lite"/>
    </source>
</evidence>
<keyword evidence="2" id="KW-0812">Transmembrane</keyword>
<evidence type="ECO:0000313" key="4">
    <source>
        <dbReference type="Proteomes" id="UP000501130"/>
    </source>
</evidence>
<keyword evidence="2" id="KW-1133">Transmembrane helix</keyword>
<name>A0ABX6N8P0_9BURK</name>
<protein>
    <submittedName>
        <fullName evidence="3">DUF2244 domain-containing protein</fullName>
    </submittedName>
</protein>
<evidence type="ECO:0000313" key="3">
    <source>
        <dbReference type="EMBL" id="QJR30809.1"/>
    </source>
</evidence>
<proteinExistence type="predicted"/>
<organism evidence="3 4">
    <name type="scientific">Limnobacter profundi</name>
    <dbReference type="NCBI Taxonomy" id="2732163"/>
    <lineage>
        <taxon>Bacteria</taxon>
        <taxon>Pseudomonadati</taxon>
        <taxon>Pseudomonadota</taxon>
        <taxon>Betaproteobacteria</taxon>
        <taxon>Burkholderiales</taxon>
        <taxon>Burkholderiaceae</taxon>
        <taxon>Limnobacter</taxon>
    </lineage>
</organism>
<dbReference type="Pfam" id="PF10003">
    <property type="entry name" value="DUF2244"/>
    <property type="match status" value="1"/>
</dbReference>